<gene>
    <name evidence="2" type="ORF">EYD46_01880</name>
</gene>
<organism evidence="2 3">
    <name type="scientific">Hyunsoonleella pacifica</name>
    <dbReference type="NCBI Taxonomy" id="1080224"/>
    <lineage>
        <taxon>Bacteria</taxon>
        <taxon>Pseudomonadati</taxon>
        <taxon>Bacteroidota</taxon>
        <taxon>Flavobacteriia</taxon>
        <taxon>Flavobacteriales</taxon>
        <taxon>Flavobacteriaceae</taxon>
    </lineage>
</organism>
<dbReference type="InterPro" id="IPR029030">
    <property type="entry name" value="Caspase-like_dom_sf"/>
</dbReference>
<dbReference type="PANTHER" id="PTHR22576:SF37">
    <property type="entry name" value="MUCOSA-ASSOCIATED LYMPHOID TISSUE LYMPHOMA TRANSLOCATION PROTEIN 1"/>
    <property type="match status" value="1"/>
</dbReference>
<dbReference type="PANTHER" id="PTHR22576">
    <property type="entry name" value="MUCOSA ASSOCIATED LYMPHOID TISSUE LYMPHOMA TRANSLOCATION PROTEIN 1/PARACASPASE"/>
    <property type="match status" value="1"/>
</dbReference>
<reference evidence="2 3" key="1">
    <citation type="journal article" date="2015" name="Int. J. Syst. Evol. Microbiol.">
        <title>Hyunsoonleella pacifica sp. nov., isolated from seawater of South Pacific Gyre.</title>
        <authorList>
            <person name="Gao X."/>
            <person name="Zhang Z."/>
            <person name="Dai X."/>
            <person name="Zhang X.H."/>
        </authorList>
    </citation>
    <scope>NUCLEOTIDE SEQUENCE [LARGE SCALE GENOMIC DNA]</scope>
    <source>
        <strain evidence="2 3">SW033</strain>
    </source>
</reference>
<keyword evidence="3" id="KW-1185">Reference proteome</keyword>
<protein>
    <submittedName>
        <fullName evidence="2">Caspase family protein</fullName>
    </submittedName>
</protein>
<feature type="domain" description="Peptidase C14 caspase" evidence="1">
    <location>
        <begin position="4"/>
        <end position="187"/>
    </location>
</feature>
<accession>A0A4Q9FRW0</accession>
<dbReference type="InterPro" id="IPR052039">
    <property type="entry name" value="Caspase-related_regulators"/>
</dbReference>
<name>A0A4Q9FRW0_9FLAO</name>
<sequence>MISKKALVVGVNYYDKFNGLSGCVKDANAVASALEHNDDDKSLNFSINRIIATNSGSILRKKALEDSVKALFEDDVDVALFYFSGHGFIKPSGGYLVTSECKVGDEGLSLSELLYYANESPADNKIIILDCCHSGKLGLDIHANDIAKLSEGLTILCSSAEDEVSVEKYGRGVFTSLLVDALEGSAADILGNIFLENLYANISPALSIWEQTPVCRISINGLTLIKKTKPAITIADLRKIAELFNDTDDEHQLDPSYEPESNMPNLVNTKKFGVLQKYNRLNLVVPIEAPHMYHAAIWSKSCVLTPLGRYYWKLVSNKKI</sequence>
<evidence type="ECO:0000313" key="3">
    <source>
        <dbReference type="Proteomes" id="UP000292372"/>
    </source>
</evidence>
<evidence type="ECO:0000313" key="2">
    <source>
        <dbReference type="EMBL" id="TBN18838.1"/>
    </source>
</evidence>
<dbReference type="Pfam" id="PF00656">
    <property type="entry name" value="Peptidase_C14"/>
    <property type="match status" value="1"/>
</dbReference>
<dbReference type="EMBL" id="SIRS01000001">
    <property type="protein sequence ID" value="TBN18838.1"/>
    <property type="molecule type" value="Genomic_DNA"/>
</dbReference>
<dbReference type="GO" id="GO:0004197">
    <property type="term" value="F:cysteine-type endopeptidase activity"/>
    <property type="evidence" value="ECO:0007669"/>
    <property type="project" value="InterPro"/>
</dbReference>
<dbReference type="RefSeq" id="WP_130935354.1">
    <property type="nucleotide sequence ID" value="NZ_BMEE01000001.1"/>
</dbReference>
<dbReference type="InterPro" id="IPR011600">
    <property type="entry name" value="Pept_C14_caspase"/>
</dbReference>
<comment type="caution">
    <text evidence="2">The sequence shown here is derived from an EMBL/GenBank/DDBJ whole genome shotgun (WGS) entry which is preliminary data.</text>
</comment>
<dbReference type="Proteomes" id="UP000292372">
    <property type="component" value="Unassembled WGS sequence"/>
</dbReference>
<dbReference type="GO" id="GO:0006508">
    <property type="term" value="P:proteolysis"/>
    <property type="evidence" value="ECO:0007669"/>
    <property type="project" value="InterPro"/>
</dbReference>
<dbReference type="AlphaFoldDB" id="A0A4Q9FRW0"/>
<dbReference type="Gene3D" id="3.40.50.1460">
    <property type="match status" value="1"/>
</dbReference>
<dbReference type="OrthoDB" id="9812126at2"/>
<dbReference type="SUPFAM" id="SSF52129">
    <property type="entry name" value="Caspase-like"/>
    <property type="match status" value="1"/>
</dbReference>
<proteinExistence type="predicted"/>
<evidence type="ECO:0000259" key="1">
    <source>
        <dbReference type="Pfam" id="PF00656"/>
    </source>
</evidence>